<accession>A0A4D6YMD0</accession>
<gene>
    <name evidence="4 6" type="primary">rplQ</name>
    <name evidence="6" type="ORF">D9V81_01690</name>
</gene>
<dbReference type="HAMAP" id="MF_01368">
    <property type="entry name" value="Ribosomal_bL17"/>
    <property type="match status" value="1"/>
</dbReference>
<evidence type="ECO:0000313" key="7">
    <source>
        <dbReference type="Proteomes" id="UP000298603"/>
    </source>
</evidence>
<dbReference type="Gene3D" id="3.90.1030.10">
    <property type="entry name" value="Ribosomal protein L17"/>
    <property type="match status" value="1"/>
</dbReference>
<evidence type="ECO:0000256" key="3">
    <source>
        <dbReference type="ARBA" id="ARBA00023274"/>
    </source>
</evidence>
<dbReference type="InterPro" id="IPR000456">
    <property type="entry name" value="Ribosomal_bL17"/>
</dbReference>
<dbReference type="RefSeq" id="WP_158349576.1">
    <property type="nucleotide sequence ID" value="NZ_CP032996.1"/>
</dbReference>
<sequence>MRHRNKGRYLNRTSSHYKSMFNNMICSLLKYEIIKTTLPKAKELRTIIEPLITIAKVDSVKNRRFIFSKIRNNISVSKLFNDIGPHFLNRSGGYTQIFKFGFRSGDKANIAYIKFVDRDQINYK</sequence>
<dbReference type="InterPro" id="IPR036373">
    <property type="entry name" value="Ribosomal_bL17_sf"/>
</dbReference>
<protein>
    <recommendedName>
        <fullName evidence="4">Large ribosomal subunit protein bL17</fullName>
    </recommendedName>
</protein>
<dbReference type="Pfam" id="PF01196">
    <property type="entry name" value="Ribosomal_L17"/>
    <property type="match status" value="1"/>
</dbReference>
<dbReference type="GO" id="GO:0006412">
    <property type="term" value="P:translation"/>
    <property type="evidence" value="ECO:0007669"/>
    <property type="project" value="UniProtKB-UniRule"/>
</dbReference>
<dbReference type="GO" id="GO:0003735">
    <property type="term" value="F:structural constituent of ribosome"/>
    <property type="evidence" value="ECO:0007669"/>
    <property type="project" value="InterPro"/>
</dbReference>
<organism evidence="6 7">
    <name type="scientific">Buchnera aphidicola</name>
    <name type="common">Therioaphis trifolii</name>
    <dbReference type="NCBI Taxonomy" id="1241884"/>
    <lineage>
        <taxon>Bacteria</taxon>
        <taxon>Pseudomonadati</taxon>
        <taxon>Pseudomonadota</taxon>
        <taxon>Gammaproteobacteria</taxon>
        <taxon>Enterobacterales</taxon>
        <taxon>Erwiniaceae</taxon>
        <taxon>Buchnera</taxon>
    </lineage>
</organism>
<dbReference type="InterPro" id="IPR047859">
    <property type="entry name" value="Ribosomal_bL17_CS"/>
</dbReference>
<dbReference type="PROSITE" id="PS01167">
    <property type="entry name" value="RIBOSOMAL_L17"/>
    <property type="match status" value="1"/>
</dbReference>
<evidence type="ECO:0000256" key="4">
    <source>
        <dbReference type="HAMAP-Rule" id="MF_01368"/>
    </source>
</evidence>
<proteinExistence type="inferred from homology"/>
<keyword evidence="2 4" id="KW-0689">Ribosomal protein</keyword>
<comment type="similarity">
    <text evidence="1 4 5">Belongs to the bacterial ribosomal protein bL17 family.</text>
</comment>
<comment type="subunit">
    <text evidence="4">Part of the 50S ribosomal subunit. Contacts protein L32.</text>
</comment>
<dbReference type="OrthoDB" id="9809073at2"/>
<dbReference type="AlphaFoldDB" id="A0A4D6YMD0"/>
<evidence type="ECO:0000256" key="1">
    <source>
        <dbReference type="ARBA" id="ARBA00008777"/>
    </source>
</evidence>
<name>A0A4D6YMD0_9GAMM</name>
<keyword evidence="3 4" id="KW-0687">Ribonucleoprotein</keyword>
<dbReference type="EMBL" id="CP032996">
    <property type="protein sequence ID" value="QCI27310.1"/>
    <property type="molecule type" value="Genomic_DNA"/>
</dbReference>
<dbReference type="NCBIfam" id="TIGR00059">
    <property type="entry name" value="L17"/>
    <property type="match status" value="1"/>
</dbReference>
<dbReference type="GO" id="GO:0022625">
    <property type="term" value="C:cytosolic large ribosomal subunit"/>
    <property type="evidence" value="ECO:0007669"/>
    <property type="project" value="TreeGrafter"/>
</dbReference>
<evidence type="ECO:0000256" key="5">
    <source>
        <dbReference type="RuleBase" id="RU000660"/>
    </source>
</evidence>
<dbReference type="SUPFAM" id="SSF64263">
    <property type="entry name" value="Prokaryotic ribosomal protein L17"/>
    <property type="match status" value="1"/>
</dbReference>
<dbReference type="Proteomes" id="UP000298603">
    <property type="component" value="Chromosome"/>
</dbReference>
<evidence type="ECO:0000256" key="2">
    <source>
        <dbReference type="ARBA" id="ARBA00022980"/>
    </source>
</evidence>
<reference evidence="6 7" key="1">
    <citation type="submission" date="2018-10" db="EMBL/GenBank/DDBJ databases">
        <title>Comparative functional genomics of the obligate endosymbiont Buchnera aphidicola.</title>
        <authorList>
            <person name="Chong R.A."/>
        </authorList>
    </citation>
    <scope>NUCLEOTIDE SEQUENCE [LARGE SCALE GENOMIC DNA]</scope>
    <source>
        <strain evidence="6 7">Tma</strain>
    </source>
</reference>
<dbReference type="FunFam" id="3.90.1030.10:FF:000001">
    <property type="entry name" value="50S ribosomal protein L17"/>
    <property type="match status" value="1"/>
</dbReference>
<evidence type="ECO:0000313" key="6">
    <source>
        <dbReference type="EMBL" id="QCI27310.1"/>
    </source>
</evidence>
<keyword evidence="7" id="KW-1185">Reference proteome</keyword>
<dbReference type="PANTHER" id="PTHR14413">
    <property type="entry name" value="RIBOSOMAL PROTEIN L17"/>
    <property type="match status" value="1"/>
</dbReference>
<dbReference type="PANTHER" id="PTHR14413:SF16">
    <property type="entry name" value="LARGE RIBOSOMAL SUBUNIT PROTEIN BL17M"/>
    <property type="match status" value="1"/>
</dbReference>